<dbReference type="GO" id="GO:0005829">
    <property type="term" value="C:cytosol"/>
    <property type="evidence" value="ECO:0007669"/>
    <property type="project" value="TreeGrafter"/>
</dbReference>
<comment type="caution">
    <text evidence="1">The sequence shown here is derived from an EMBL/GenBank/DDBJ whole genome shotgun (WGS) entry which is preliminary data.</text>
</comment>
<dbReference type="PANTHER" id="PTHR10000:SF8">
    <property type="entry name" value="HAD SUPERFAMILY HYDROLASE-LIKE, TYPE 3"/>
    <property type="match status" value="1"/>
</dbReference>
<dbReference type="InterPro" id="IPR006379">
    <property type="entry name" value="HAD-SF_hydro_IIB"/>
</dbReference>
<dbReference type="Gene3D" id="3.40.50.1000">
    <property type="entry name" value="HAD superfamily/HAD-like"/>
    <property type="match status" value="1"/>
</dbReference>
<name>A0A916WIK8_9MICO</name>
<proteinExistence type="predicted"/>
<sequence length="291" mass="29899">MIMTTLAPAGRHSEWQSPAIELFVSDLDGTFLGLTESPSAAVTEAAGALVASGIRFAFATGRLPAGLPDLAELAAGPHIVHNGAQVVAQTQTGHETTFALGAAQAARLAAVCRRFDVYAEFYAHDGHYVTRPDPLAEAAWELMMGSPIGLVTDEVLAETTIIKATIADYSGRHTAQLVGEIAAIGLAAEESTAPGMPDAVFINATAPGVSKGTTLRWLCERLGIPLGAVAAIGDGRNDSSMFRIVGTAIAMGSAPADVVALAHFVAPDVFDDGAAVAMRAVLAHTTGRDAA</sequence>
<dbReference type="Gene3D" id="3.30.1240.10">
    <property type="match status" value="1"/>
</dbReference>
<accession>A0A916WIK8</accession>
<dbReference type="EMBL" id="BMGB01000001">
    <property type="protein sequence ID" value="GGB01180.1"/>
    <property type="molecule type" value="Genomic_DNA"/>
</dbReference>
<organism evidence="1 2">
    <name type="scientific">Conyzicola nivalis</name>
    <dbReference type="NCBI Taxonomy" id="1477021"/>
    <lineage>
        <taxon>Bacteria</taxon>
        <taxon>Bacillati</taxon>
        <taxon>Actinomycetota</taxon>
        <taxon>Actinomycetes</taxon>
        <taxon>Micrococcales</taxon>
        <taxon>Microbacteriaceae</taxon>
        <taxon>Conyzicola</taxon>
    </lineage>
</organism>
<dbReference type="GO" id="GO:0016791">
    <property type="term" value="F:phosphatase activity"/>
    <property type="evidence" value="ECO:0007669"/>
    <property type="project" value="TreeGrafter"/>
</dbReference>
<reference evidence="1" key="1">
    <citation type="journal article" date="2014" name="Int. J. Syst. Evol. Microbiol.">
        <title>Complete genome sequence of Corynebacterium casei LMG S-19264T (=DSM 44701T), isolated from a smear-ripened cheese.</title>
        <authorList>
            <consortium name="US DOE Joint Genome Institute (JGI-PGF)"/>
            <person name="Walter F."/>
            <person name="Albersmeier A."/>
            <person name="Kalinowski J."/>
            <person name="Ruckert C."/>
        </authorList>
    </citation>
    <scope>NUCLEOTIDE SEQUENCE</scope>
    <source>
        <strain evidence="1">CGMCC 1.12813</strain>
    </source>
</reference>
<keyword evidence="2" id="KW-1185">Reference proteome</keyword>
<evidence type="ECO:0000313" key="1">
    <source>
        <dbReference type="EMBL" id="GGB01180.1"/>
    </source>
</evidence>
<dbReference type="AlphaFoldDB" id="A0A916WIK8"/>
<dbReference type="Proteomes" id="UP000606922">
    <property type="component" value="Unassembled WGS sequence"/>
</dbReference>
<dbReference type="InterPro" id="IPR036412">
    <property type="entry name" value="HAD-like_sf"/>
</dbReference>
<dbReference type="GO" id="GO:0000287">
    <property type="term" value="F:magnesium ion binding"/>
    <property type="evidence" value="ECO:0007669"/>
    <property type="project" value="TreeGrafter"/>
</dbReference>
<reference evidence="1" key="2">
    <citation type="submission" date="2020-09" db="EMBL/GenBank/DDBJ databases">
        <authorList>
            <person name="Sun Q."/>
            <person name="Zhou Y."/>
        </authorList>
    </citation>
    <scope>NUCLEOTIDE SEQUENCE</scope>
    <source>
        <strain evidence="1">CGMCC 1.12813</strain>
    </source>
</reference>
<dbReference type="Pfam" id="PF08282">
    <property type="entry name" value="Hydrolase_3"/>
    <property type="match status" value="1"/>
</dbReference>
<gene>
    <name evidence="1" type="ORF">GCM10010979_14650</name>
</gene>
<evidence type="ECO:0000313" key="2">
    <source>
        <dbReference type="Proteomes" id="UP000606922"/>
    </source>
</evidence>
<dbReference type="PANTHER" id="PTHR10000">
    <property type="entry name" value="PHOSPHOSERINE PHOSPHATASE"/>
    <property type="match status" value="1"/>
</dbReference>
<dbReference type="NCBIfam" id="TIGR01484">
    <property type="entry name" value="HAD-SF-IIB"/>
    <property type="match status" value="1"/>
</dbReference>
<keyword evidence="1" id="KW-0378">Hydrolase</keyword>
<protein>
    <submittedName>
        <fullName evidence="1">Hydrolase</fullName>
    </submittedName>
</protein>
<dbReference type="SUPFAM" id="SSF56784">
    <property type="entry name" value="HAD-like"/>
    <property type="match status" value="1"/>
</dbReference>
<dbReference type="InterPro" id="IPR023214">
    <property type="entry name" value="HAD_sf"/>
</dbReference>